<name>A0A1I8NPR5_STOCA</name>
<dbReference type="FunFam" id="1.10.418.10:FF:000059">
    <property type="entry name" value="RIKEN cDNA 6430531B16 gene"/>
    <property type="match status" value="1"/>
</dbReference>
<dbReference type="Proteomes" id="UP000095300">
    <property type="component" value="Unassembled WGS sequence"/>
</dbReference>
<dbReference type="GO" id="GO:0005930">
    <property type="term" value="C:axoneme"/>
    <property type="evidence" value="ECO:0007669"/>
    <property type="project" value="TreeGrafter"/>
</dbReference>
<reference evidence="2" key="1">
    <citation type="submission" date="2020-05" db="UniProtKB">
        <authorList>
            <consortium name="EnsemblMetazoa"/>
        </authorList>
    </citation>
    <scope>IDENTIFICATION</scope>
    <source>
        <strain evidence="2">USDA</strain>
    </source>
</reference>
<dbReference type="InterPro" id="IPR010441">
    <property type="entry name" value="CH_2"/>
</dbReference>
<evidence type="ECO:0000259" key="1">
    <source>
        <dbReference type="Pfam" id="PF06294"/>
    </source>
</evidence>
<dbReference type="GO" id="GO:0051493">
    <property type="term" value="P:regulation of cytoskeleton organization"/>
    <property type="evidence" value="ECO:0007669"/>
    <property type="project" value="TreeGrafter"/>
</dbReference>
<dbReference type="AlphaFoldDB" id="A0A1I8NPR5"/>
<gene>
    <name evidence="2" type="primary">106084959</name>
</gene>
<keyword evidence="3" id="KW-1185">Reference proteome</keyword>
<accession>A0A1I8NPR5</accession>
<dbReference type="PANTHER" id="PTHR12509:SF9">
    <property type="entry name" value="SPERM FLAGELLAR PROTEIN 1 ISOFORM X1"/>
    <property type="match status" value="1"/>
</dbReference>
<protein>
    <recommendedName>
        <fullName evidence="1">CH-like domain-containing protein</fullName>
    </recommendedName>
</protein>
<sequence length="248" mass="28774">MAKRFSDEQLNDLKSWLHQYGVTYKNLHRDFSDALPLANLLKKMYPKLIDLHNYSSANSTQLKLNNWETLNFKALGKLGLSQNKNMLNKLAKGTPGFIESLLRELMVLERLEKQSKVGDQNEQEQKWSENQQITTIMFNKRIDDNLVPVPQKMILYSIYEQVVKESQAKDNLIRSAQQKITHLENVIQLKTERIDELCTQMAKLSVRSLERQRTTMLEHSLRGGVLVLDELDIKSPKNVYRSTKNVTA</sequence>
<feature type="domain" description="CH-like" evidence="1">
    <location>
        <begin position="14"/>
        <end position="106"/>
    </location>
</feature>
<evidence type="ECO:0000313" key="3">
    <source>
        <dbReference type="Proteomes" id="UP000095300"/>
    </source>
</evidence>
<dbReference type="STRING" id="35570.A0A1I8NPR5"/>
<dbReference type="Pfam" id="PF06294">
    <property type="entry name" value="CH_2"/>
    <property type="match status" value="1"/>
</dbReference>
<dbReference type="Gene3D" id="1.10.418.10">
    <property type="entry name" value="Calponin-like domain"/>
    <property type="match status" value="1"/>
</dbReference>
<proteinExistence type="predicted"/>
<dbReference type="SUPFAM" id="SSF47576">
    <property type="entry name" value="Calponin-homology domain, CH-domain"/>
    <property type="match status" value="1"/>
</dbReference>
<dbReference type="EnsemblMetazoa" id="SCAU000966-RA">
    <property type="protein sequence ID" value="SCAU000966-PA"/>
    <property type="gene ID" value="SCAU000966"/>
</dbReference>
<dbReference type="VEuPathDB" id="VectorBase:SCAU000966"/>
<dbReference type="InterPro" id="IPR036872">
    <property type="entry name" value="CH_dom_sf"/>
</dbReference>
<dbReference type="OrthoDB" id="193300at2759"/>
<evidence type="ECO:0000313" key="2">
    <source>
        <dbReference type="EnsemblMetazoa" id="SCAU000966-PA"/>
    </source>
</evidence>
<dbReference type="KEGG" id="scac:106084959"/>
<dbReference type="InterPro" id="IPR052111">
    <property type="entry name" value="Spermatogenesis_Ciliary_MAP"/>
</dbReference>
<dbReference type="GO" id="GO:0008017">
    <property type="term" value="F:microtubule binding"/>
    <property type="evidence" value="ECO:0007669"/>
    <property type="project" value="TreeGrafter"/>
</dbReference>
<dbReference type="PANTHER" id="PTHR12509">
    <property type="entry name" value="SPERMATOGENESIS-ASSOCIATED 4-RELATED"/>
    <property type="match status" value="1"/>
</dbReference>
<organism evidence="2 3">
    <name type="scientific">Stomoxys calcitrans</name>
    <name type="common">Stable fly</name>
    <name type="synonym">Conops calcitrans</name>
    <dbReference type="NCBI Taxonomy" id="35570"/>
    <lineage>
        <taxon>Eukaryota</taxon>
        <taxon>Metazoa</taxon>
        <taxon>Ecdysozoa</taxon>
        <taxon>Arthropoda</taxon>
        <taxon>Hexapoda</taxon>
        <taxon>Insecta</taxon>
        <taxon>Pterygota</taxon>
        <taxon>Neoptera</taxon>
        <taxon>Endopterygota</taxon>
        <taxon>Diptera</taxon>
        <taxon>Brachycera</taxon>
        <taxon>Muscomorpha</taxon>
        <taxon>Muscoidea</taxon>
        <taxon>Muscidae</taxon>
        <taxon>Stomoxys</taxon>
    </lineage>
</organism>